<feature type="transmembrane region" description="Helical" evidence="1">
    <location>
        <begin position="141"/>
        <end position="158"/>
    </location>
</feature>
<feature type="transmembrane region" description="Helical" evidence="1">
    <location>
        <begin position="102"/>
        <end position="121"/>
    </location>
</feature>
<evidence type="ECO:0000256" key="1">
    <source>
        <dbReference type="SAM" id="Phobius"/>
    </source>
</evidence>
<organism evidence="2 3">
    <name type="scientific">Robiginitalea aurantiaca</name>
    <dbReference type="NCBI Taxonomy" id="3056915"/>
    <lineage>
        <taxon>Bacteria</taxon>
        <taxon>Pseudomonadati</taxon>
        <taxon>Bacteroidota</taxon>
        <taxon>Flavobacteriia</taxon>
        <taxon>Flavobacteriales</taxon>
        <taxon>Flavobacteriaceae</taxon>
        <taxon>Robiginitalea</taxon>
    </lineage>
</organism>
<name>A0ABT7WDN9_9FLAO</name>
<protein>
    <recommendedName>
        <fullName evidence="4">DUF805 domain-containing protein</fullName>
    </recommendedName>
</protein>
<reference evidence="2" key="1">
    <citation type="submission" date="2023-06" db="EMBL/GenBank/DDBJ databases">
        <title>Robiginitalea aurantiacus sp. nov. and Algoriphagus sediminis sp. nov., isolated from coastal sediment.</title>
        <authorList>
            <person name="Zhou Z.Y."/>
            <person name="An J."/>
            <person name="Jia Y.W."/>
            <person name="Du Z.J."/>
        </authorList>
    </citation>
    <scope>NUCLEOTIDE SEQUENCE</scope>
    <source>
        <strain evidence="2">M39</strain>
    </source>
</reference>
<sequence>MKTLQIATLDTLDNAQLLSLIKKHKWAGLSKEAMDKIVQILSGRGLDKDVLRRIGYLSADPFNEALKYYLAFKRYSKWVFVCYLVFIGSILTSYLFEPSPVISVGLILIFSSLLTLVMVALFKQSLFYRALGAYHSDGSPLAFFFLGMPLFFLMYFSYKQKMETRLEELV</sequence>
<dbReference type="EMBL" id="JAUDUY010000002">
    <property type="protein sequence ID" value="MDM9631037.1"/>
    <property type="molecule type" value="Genomic_DNA"/>
</dbReference>
<dbReference type="RefSeq" id="WP_289724396.1">
    <property type="nucleotide sequence ID" value="NZ_JAUDUY010000002.1"/>
</dbReference>
<keyword evidence="1" id="KW-0812">Transmembrane</keyword>
<proteinExistence type="predicted"/>
<gene>
    <name evidence="2" type="ORF">QU605_06130</name>
</gene>
<feature type="transmembrane region" description="Helical" evidence="1">
    <location>
        <begin position="78"/>
        <end position="96"/>
    </location>
</feature>
<keyword evidence="3" id="KW-1185">Reference proteome</keyword>
<keyword evidence="1" id="KW-1133">Transmembrane helix</keyword>
<dbReference type="Proteomes" id="UP001174839">
    <property type="component" value="Unassembled WGS sequence"/>
</dbReference>
<evidence type="ECO:0008006" key="4">
    <source>
        <dbReference type="Google" id="ProtNLM"/>
    </source>
</evidence>
<evidence type="ECO:0000313" key="2">
    <source>
        <dbReference type="EMBL" id="MDM9631037.1"/>
    </source>
</evidence>
<comment type="caution">
    <text evidence="2">The sequence shown here is derived from an EMBL/GenBank/DDBJ whole genome shotgun (WGS) entry which is preliminary data.</text>
</comment>
<keyword evidence="1" id="KW-0472">Membrane</keyword>
<evidence type="ECO:0000313" key="3">
    <source>
        <dbReference type="Proteomes" id="UP001174839"/>
    </source>
</evidence>
<accession>A0ABT7WDN9</accession>